<evidence type="ECO:0000313" key="4">
    <source>
        <dbReference type="EMBL" id="SQB98771.1"/>
    </source>
</evidence>
<dbReference type="InterPro" id="IPR004528">
    <property type="entry name" value="KdsB"/>
</dbReference>
<keyword evidence="3" id="KW-0448">Lipopolysaccharide biosynthesis</keyword>
<reference evidence="4 5" key="1">
    <citation type="submission" date="2018-06" db="EMBL/GenBank/DDBJ databases">
        <authorList>
            <consortium name="Pathogen Informatics"/>
            <person name="Doyle S."/>
        </authorList>
    </citation>
    <scope>NUCLEOTIDE SEQUENCE [LARGE SCALE GENOMIC DNA]</scope>
    <source>
        <strain evidence="4 5">NCTC13102</strain>
    </source>
</reference>
<dbReference type="EMBL" id="UAWL01000006">
    <property type="protein sequence ID" value="SQB98771.1"/>
    <property type="molecule type" value="Genomic_DNA"/>
</dbReference>
<dbReference type="Proteomes" id="UP000250166">
    <property type="component" value="Unassembled WGS sequence"/>
</dbReference>
<dbReference type="GO" id="GO:0008690">
    <property type="term" value="F:3-deoxy-manno-octulosonate cytidylyltransferase activity"/>
    <property type="evidence" value="ECO:0007669"/>
    <property type="project" value="UniProtKB-EC"/>
</dbReference>
<dbReference type="AlphaFoldDB" id="A0A2X3BD39"/>
<dbReference type="Gene3D" id="3.90.550.10">
    <property type="entry name" value="Spore Coat Polysaccharide Biosynthesis Protein SpsA, Chain A"/>
    <property type="match status" value="1"/>
</dbReference>
<protein>
    <submittedName>
        <fullName evidence="4">3-deoxy-manno-octulosonate cytidylyltransferase</fullName>
        <ecNumber evidence="4">2.7.7.38</ecNumber>
    </submittedName>
</protein>
<organism evidence="4 5">
    <name type="scientific">Helicobacter fennelliae</name>
    <dbReference type="NCBI Taxonomy" id="215"/>
    <lineage>
        <taxon>Bacteria</taxon>
        <taxon>Pseudomonadati</taxon>
        <taxon>Campylobacterota</taxon>
        <taxon>Epsilonproteobacteria</taxon>
        <taxon>Campylobacterales</taxon>
        <taxon>Helicobacteraceae</taxon>
        <taxon>Helicobacter</taxon>
    </lineage>
</organism>
<dbReference type="GO" id="GO:0005829">
    <property type="term" value="C:cytosol"/>
    <property type="evidence" value="ECO:0007669"/>
    <property type="project" value="TreeGrafter"/>
</dbReference>
<dbReference type="NCBIfam" id="TIGR00466">
    <property type="entry name" value="kdsB"/>
    <property type="match status" value="1"/>
</dbReference>
<accession>A0A2X3BD39</accession>
<evidence type="ECO:0000256" key="3">
    <source>
        <dbReference type="ARBA" id="ARBA00022985"/>
    </source>
</evidence>
<dbReference type="InterPro" id="IPR003329">
    <property type="entry name" value="Cytidylyl_trans"/>
</dbReference>
<dbReference type="Pfam" id="PF02348">
    <property type="entry name" value="CTP_transf_3"/>
    <property type="match status" value="1"/>
</dbReference>
<dbReference type="PANTHER" id="PTHR42866">
    <property type="entry name" value="3-DEOXY-MANNO-OCTULOSONATE CYTIDYLYLTRANSFERASE"/>
    <property type="match status" value="1"/>
</dbReference>
<name>A0A2X3BD39_9HELI</name>
<keyword evidence="2 4" id="KW-0548">Nucleotidyltransferase</keyword>
<dbReference type="CDD" id="cd02517">
    <property type="entry name" value="CMP-KDO-Synthetase"/>
    <property type="match status" value="1"/>
</dbReference>
<keyword evidence="1 4" id="KW-0808">Transferase</keyword>
<evidence type="ECO:0000256" key="2">
    <source>
        <dbReference type="ARBA" id="ARBA00022695"/>
    </source>
</evidence>
<dbReference type="InterPro" id="IPR029044">
    <property type="entry name" value="Nucleotide-diphossugar_trans"/>
</dbReference>
<gene>
    <name evidence="4" type="primary">kdsB</name>
    <name evidence="4" type="ORF">NCTC13102_01238</name>
</gene>
<dbReference type="GO" id="GO:0009103">
    <property type="term" value="P:lipopolysaccharide biosynthetic process"/>
    <property type="evidence" value="ECO:0007669"/>
    <property type="project" value="UniProtKB-KW"/>
</dbReference>
<dbReference type="SUPFAM" id="SSF53448">
    <property type="entry name" value="Nucleotide-diphospho-sugar transferases"/>
    <property type="match status" value="1"/>
</dbReference>
<dbReference type="RefSeq" id="WP_112058686.1">
    <property type="nucleotide sequence ID" value="NZ_UAWL01000006.1"/>
</dbReference>
<dbReference type="PANTHER" id="PTHR42866:SF2">
    <property type="entry name" value="3-DEOXY-MANNO-OCTULOSONATE CYTIDYLYLTRANSFERASE, MITOCHONDRIAL"/>
    <property type="match status" value="1"/>
</dbReference>
<evidence type="ECO:0000313" key="5">
    <source>
        <dbReference type="Proteomes" id="UP000250166"/>
    </source>
</evidence>
<proteinExistence type="predicted"/>
<evidence type="ECO:0000256" key="1">
    <source>
        <dbReference type="ARBA" id="ARBA00022679"/>
    </source>
</evidence>
<dbReference type="NCBIfam" id="NF003952">
    <property type="entry name" value="PRK05450.1-5"/>
    <property type="match status" value="1"/>
</dbReference>
<dbReference type="EC" id="2.7.7.38" evidence="4"/>
<sequence length="234" mass="26049">MIIIPARLASTRFPHKILTPIQSIPMVVATAKNAQKVDEVCVACDDNEVLEICKNHNLNAILTSKHHNSGTDRCNEAAKILGLSDTEIVINVQADEPFLEVEVISKLFEMMKNGAQMASCAKIITKESASDPNLVKVVLNHNNEAIYFSRSIIPYNRDNSECIYYGHLGIYGYSVGFLDTFCALKPSPLEEIEKLEQLRALYNGYTIQMAIVQTQSIGIDTPQDLQKALRLFGF</sequence>